<name>A0A553G0A3_9CORY</name>
<keyword evidence="3" id="KW-1185">Reference proteome</keyword>
<keyword evidence="1" id="KW-0472">Membrane</keyword>
<evidence type="ECO:0000256" key="1">
    <source>
        <dbReference type="SAM" id="Phobius"/>
    </source>
</evidence>
<sequence length="136" mass="14627">MNPLRAHTTPIPTPLWVRLSGSALAGTAVAVGTSRIHFGLAMGLSLLFLLAACALVLLHPYRADLRDYAQRHNVTMLPNAAQLIPLMVLWLMVMLSPLLALPAWGSALVWVLVSGAAFLLFPHVDGSRKLAYAPPV</sequence>
<feature type="transmembrane region" description="Helical" evidence="1">
    <location>
        <begin position="107"/>
        <end position="124"/>
    </location>
</feature>
<reference evidence="2 3" key="1">
    <citation type="submission" date="2019-07" db="EMBL/GenBank/DDBJ databases">
        <title>Draft genome of C. aurimucosum strain 2274.</title>
        <authorList>
            <person name="Pacheco L.G.C."/>
            <person name="Aguiar E.R.G.R."/>
            <person name="Santos C.S."/>
            <person name="Rocha D.J.P.G."/>
            <person name="Sant'Anna L.O."/>
            <person name="Mattos-Guaraldi A.L."/>
            <person name="Santos L.S."/>
        </authorList>
    </citation>
    <scope>NUCLEOTIDE SEQUENCE [LARGE SCALE GENOMIC DNA]</scope>
    <source>
        <strain evidence="2 3">2274</strain>
    </source>
</reference>
<evidence type="ECO:0000313" key="2">
    <source>
        <dbReference type="EMBL" id="TRX62920.1"/>
    </source>
</evidence>
<keyword evidence="1" id="KW-1133">Transmembrane helix</keyword>
<feature type="transmembrane region" description="Helical" evidence="1">
    <location>
        <begin position="79"/>
        <end position="101"/>
    </location>
</feature>
<organism evidence="2 3">
    <name type="scientific">Corynebacterium hiratae</name>
    <dbReference type="NCBI Taxonomy" id="3139423"/>
    <lineage>
        <taxon>Bacteria</taxon>
        <taxon>Bacillati</taxon>
        <taxon>Actinomycetota</taxon>
        <taxon>Actinomycetes</taxon>
        <taxon>Mycobacteriales</taxon>
        <taxon>Corynebacteriaceae</taxon>
        <taxon>Corynebacterium</taxon>
    </lineage>
</organism>
<dbReference type="Proteomes" id="UP000320443">
    <property type="component" value="Unassembled WGS sequence"/>
</dbReference>
<comment type="caution">
    <text evidence="2">The sequence shown here is derived from an EMBL/GenBank/DDBJ whole genome shotgun (WGS) entry which is preliminary data.</text>
</comment>
<accession>A0A553G0A3</accession>
<dbReference type="EMBL" id="VKDK01000005">
    <property type="protein sequence ID" value="TRX62920.1"/>
    <property type="molecule type" value="Genomic_DNA"/>
</dbReference>
<dbReference type="RefSeq" id="WP_144013280.1">
    <property type="nucleotide sequence ID" value="NZ_VKDK01000005.1"/>
</dbReference>
<protein>
    <submittedName>
        <fullName evidence="2">Uncharacterized protein</fullName>
    </submittedName>
</protein>
<evidence type="ECO:0000313" key="3">
    <source>
        <dbReference type="Proteomes" id="UP000320443"/>
    </source>
</evidence>
<dbReference type="AlphaFoldDB" id="A0A553G0A3"/>
<keyword evidence="1" id="KW-0812">Transmembrane</keyword>
<proteinExistence type="predicted"/>
<gene>
    <name evidence="2" type="ORF">FNY97_05045</name>
</gene>
<feature type="transmembrane region" description="Helical" evidence="1">
    <location>
        <begin position="36"/>
        <end position="58"/>
    </location>
</feature>